<dbReference type="InterPro" id="IPR036388">
    <property type="entry name" value="WH-like_DNA-bd_sf"/>
</dbReference>
<accession>A0AA88VSF2</accession>
<dbReference type="Gene3D" id="3.40.1360.10">
    <property type="match status" value="1"/>
</dbReference>
<dbReference type="GO" id="GO:0003918">
    <property type="term" value="F:DNA topoisomerase type II (double strand cut, ATP-hydrolyzing) activity"/>
    <property type="evidence" value="ECO:0007669"/>
    <property type="project" value="UniProtKB-UniRule"/>
</dbReference>
<dbReference type="Pfam" id="PF04406">
    <property type="entry name" value="TP6A_N"/>
    <property type="match status" value="1"/>
</dbReference>
<dbReference type="InterPro" id="IPR002815">
    <property type="entry name" value="Spo11/TopoVI_A"/>
</dbReference>
<dbReference type="Proteomes" id="UP001188597">
    <property type="component" value="Unassembled WGS sequence"/>
</dbReference>
<name>A0AA88VSF2_9ASTE</name>
<keyword evidence="10 12" id="KW-0413">Isomerase</keyword>
<dbReference type="PANTHER" id="PTHR10848">
    <property type="entry name" value="MEIOTIC RECOMBINATION PROTEIN SPO11"/>
    <property type="match status" value="1"/>
</dbReference>
<proteinExistence type="inferred from homology"/>
<evidence type="ECO:0000256" key="9">
    <source>
        <dbReference type="ARBA" id="ARBA00023125"/>
    </source>
</evidence>
<dbReference type="FunFam" id="3.40.1360.10:FF:000003">
    <property type="entry name" value="DNA topoisomerase 6 subunit A"/>
    <property type="match status" value="1"/>
</dbReference>
<dbReference type="InterPro" id="IPR036078">
    <property type="entry name" value="Spo11/TopoVI_A_sf"/>
</dbReference>
<evidence type="ECO:0000256" key="5">
    <source>
        <dbReference type="ARBA" id="ARBA00012895"/>
    </source>
</evidence>
<dbReference type="AlphaFoldDB" id="A0AA88VSF2"/>
<dbReference type="PRINTS" id="PR01550">
    <property type="entry name" value="TOP6AFAMILY"/>
</dbReference>
<dbReference type="GO" id="GO:0000228">
    <property type="term" value="C:nuclear chromosome"/>
    <property type="evidence" value="ECO:0007669"/>
    <property type="project" value="TreeGrafter"/>
</dbReference>
<dbReference type="PRINTS" id="PR01551">
    <property type="entry name" value="SPO11HOMOLOG"/>
</dbReference>
<dbReference type="PROSITE" id="PS52041">
    <property type="entry name" value="TOPO_IIB"/>
    <property type="match status" value="1"/>
</dbReference>
<evidence type="ECO:0000259" key="13">
    <source>
        <dbReference type="Pfam" id="PF04406"/>
    </source>
</evidence>
<evidence type="ECO:0000256" key="6">
    <source>
        <dbReference type="ARBA" id="ARBA00022723"/>
    </source>
</evidence>
<dbReference type="EMBL" id="JAVXUP010001318">
    <property type="protein sequence ID" value="KAK3013179.1"/>
    <property type="molecule type" value="Genomic_DNA"/>
</dbReference>
<evidence type="ECO:0000256" key="2">
    <source>
        <dbReference type="ARBA" id="ARBA00001946"/>
    </source>
</evidence>
<dbReference type="EC" id="5.6.2.2" evidence="5"/>
<feature type="domain" description="Spo11/DNA topoisomerase VI subunit A N-terminal" evidence="13">
    <location>
        <begin position="22"/>
        <end position="83"/>
    </location>
</feature>
<evidence type="ECO:0000256" key="7">
    <source>
        <dbReference type="ARBA" id="ARBA00022842"/>
    </source>
</evidence>
<evidence type="ECO:0000256" key="3">
    <source>
        <dbReference type="ARBA" id="ARBA00004123"/>
    </source>
</evidence>
<organism evidence="15 16">
    <name type="scientific">Escallonia herrerae</name>
    <dbReference type="NCBI Taxonomy" id="1293975"/>
    <lineage>
        <taxon>Eukaryota</taxon>
        <taxon>Viridiplantae</taxon>
        <taxon>Streptophyta</taxon>
        <taxon>Embryophyta</taxon>
        <taxon>Tracheophyta</taxon>
        <taxon>Spermatophyta</taxon>
        <taxon>Magnoliopsida</taxon>
        <taxon>eudicotyledons</taxon>
        <taxon>Gunneridae</taxon>
        <taxon>Pentapetalae</taxon>
        <taxon>asterids</taxon>
        <taxon>campanulids</taxon>
        <taxon>Escalloniales</taxon>
        <taxon>Escalloniaceae</taxon>
        <taxon>Escallonia</taxon>
    </lineage>
</organism>
<evidence type="ECO:0000313" key="15">
    <source>
        <dbReference type="EMBL" id="KAK3013179.1"/>
    </source>
</evidence>
<keyword evidence="9 12" id="KW-0238">DNA-binding</keyword>
<evidence type="ECO:0000256" key="10">
    <source>
        <dbReference type="ARBA" id="ARBA00023235"/>
    </source>
</evidence>
<dbReference type="CDD" id="cd00223">
    <property type="entry name" value="TOPRIM_TopoIIB_SPO"/>
    <property type="match status" value="1"/>
</dbReference>
<dbReference type="InterPro" id="IPR013049">
    <property type="entry name" value="Spo11/TopoVI_A_N"/>
</dbReference>
<dbReference type="Gene3D" id="1.10.10.10">
    <property type="entry name" value="Winged helix-like DNA-binding domain superfamily/Winged helix DNA-binding domain"/>
    <property type="match status" value="1"/>
</dbReference>
<evidence type="ECO:0000313" key="16">
    <source>
        <dbReference type="Proteomes" id="UP001188597"/>
    </source>
</evidence>
<comment type="catalytic activity">
    <reaction evidence="1 12">
        <text>ATP-dependent breakage, passage and rejoining of double-stranded DNA.</text>
        <dbReference type="EC" id="5.6.2.2"/>
    </reaction>
</comment>
<evidence type="ECO:0000256" key="4">
    <source>
        <dbReference type="ARBA" id="ARBA00006559"/>
    </source>
</evidence>
<dbReference type="GO" id="GO:0003677">
    <property type="term" value="F:DNA binding"/>
    <property type="evidence" value="ECO:0007669"/>
    <property type="project" value="UniProtKB-UniRule"/>
</dbReference>
<feature type="domain" description="Topoisomerase 6 subunit A/Spo11 TOPRIM" evidence="14">
    <location>
        <begin position="132"/>
        <end position="303"/>
    </location>
</feature>
<keyword evidence="11" id="KW-0539">Nucleus</keyword>
<protein>
    <recommendedName>
        <fullName evidence="5">DNA topoisomerase (ATP-hydrolyzing)</fullName>
        <ecNumber evidence="5">5.6.2.2</ecNumber>
    </recommendedName>
</protein>
<sequence>CCSFDLAKGKEILTLQRECHARRLEALLRVLLVVQQLLQENRHESKRDIYYIYPAFFQEQSVVDRAINDICILLQCSRHHLNVVSVGKGLVMGWLRFSEAGRKFDCINNPNTVYPIPVHVEEVKDIISVADYVLIVEKESVVQRLADDGFCRGNRCIVISGRGYPDVSTRRFLRLVIGKLRLPVYGLVDCDPHGFDILTTYRFGSMQMAYDAKFLRLPEVRWIGAFPSDIEKFSLPPQCLLPLTREEKAKTEAMLQRCYLLREVPQWRSEVELLLQRGVKFEIEALSVHSISFLTEEYIPSKIQAGLYI</sequence>
<evidence type="ECO:0000256" key="1">
    <source>
        <dbReference type="ARBA" id="ARBA00000185"/>
    </source>
</evidence>
<evidence type="ECO:0000256" key="12">
    <source>
        <dbReference type="PROSITE-ProRule" id="PRU01385"/>
    </source>
</evidence>
<dbReference type="InterPro" id="IPR034136">
    <property type="entry name" value="TOPRIM_Topo6A/Spo11"/>
</dbReference>
<keyword evidence="7" id="KW-0460">Magnesium</keyword>
<comment type="cofactor">
    <cofactor evidence="2">
        <name>Mg(2+)</name>
        <dbReference type="ChEBI" id="CHEBI:18420"/>
    </cofactor>
</comment>
<feature type="active site" description="O-(5'-phospho-DNA)-tyrosine intermediate" evidence="12">
    <location>
        <position position="51"/>
    </location>
</feature>
<dbReference type="GO" id="GO:0042138">
    <property type="term" value="P:meiotic DNA double-strand break formation"/>
    <property type="evidence" value="ECO:0007669"/>
    <property type="project" value="InterPro"/>
</dbReference>
<keyword evidence="6" id="KW-0479">Metal-binding</keyword>
<reference evidence="15" key="1">
    <citation type="submission" date="2022-12" db="EMBL/GenBank/DDBJ databases">
        <title>Draft genome assemblies for two species of Escallonia (Escalloniales).</title>
        <authorList>
            <person name="Chanderbali A."/>
            <person name="Dervinis C."/>
            <person name="Anghel I."/>
            <person name="Soltis D."/>
            <person name="Soltis P."/>
            <person name="Zapata F."/>
        </authorList>
    </citation>
    <scope>NUCLEOTIDE SEQUENCE</scope>
    <source>
        <strain evidence="15">UCBG64.0493</strain>
        <tissue evidence="15">Leaf</tissue>
    </source>
</reference>
<dbReference type="GO" id="GO:0000706">
    <property type="term" value="P:meiotic DNA double-strand break processing"/>
    <property type="evidence" value="ECO:0007669"/>
    <property type="project" value="TreeGrafter"/>
</dbReference>
<comment type="caution">
    <text evidence="15">The sequence shown here is derived from an EMBL/GenBank/DDBJ whole genome shotgun (WGS) entry which is preliminary data.</text>
</comment>
<evidence type="ECO:0000256" key="8">
    <source>
        <dbReference type="ARBA" id="ARBA00023029"/>
    </source>
</evidence>
<keyword evidence="16" id="KW-1185">Reference proteome</keyword>
<dbReference type="SUPFAM" id="SSF56726">
    <property type="entry name" value="DNA topoisomerase IV, alpha subunit"/>
    <property type="match status" value="1"/>
</dbReference>
<evidence type="ECO:0000259" key="14">
    <source>
        <dbReference type="Pfam" id="PF21180"/>
    </source>
</evidence>
<dbReference type="Pfam" id="PF21180">
    <property type="entry name" value="TOP6A-Spo11_Toprim"/>
    <property type="match status" value="1"/>
</dbReference>
<dbReference type="InterPro" id="IPR013048">
    <property type="entry name" value="Meiotic_Spo11"/>
</dbReference>
<dbReference type="GO" id="GO:0046872">
    <property type="term" value="F:metal ion binding"/>
    <property type="evidence" value="ECO:0007669"/>
    <property type="project" value="UniProtKB-KW"/>
</dbReference>
<dbReference type="PANTHER" id="PTHR10848:SF3">
    <property type="entry name" value="MEIOTIC RECOMBINATION PROTEIN SPO11-1"/>
    <property type="match status" value="1"/>
</dbReference>
<feature type="non-terminal residue" evidence="15">
    <location>
        <position position="1"/>
    </location>
</feature>
<comment type="similarity">
    <text evidence="4 12">Belongs to the TOP6A family.</text>
</comment>
<comment type="subcellular location">
    <subcellularLocation>
        <location evidence="3">Nucleus</location>
    </subcellularLocation>
</comment>
<dbReference type="GO" id="GO:0005524">
    <property type="term" value="F:ATP binding"/>
    <property type="evidence" value="ECO:0007669"/>
    <property type="project" value="InterPro"/>
</dbReference>
<dbReference type="GO" id="GO:0007131">
    <property type="term" value="P:reciprocal meiotic recombination"/>
    <property type="evidence" value="ECO:0007669"/>
    <property type="project" value="TreeGrafter"/>
</dbReference>
<evidence type="ECO:0000256" key="11">
    <source>
        <dbReference type="ARBA" id="ARBA00023242"/>
    </source>
</evidence>
<keyword evidence="8 12" id="KW-0799">Topoisomerase</keyword>
<gene>
    <name evidence="15" type="ORF">RJ639_007898</name>
</gene>